<reference evidence="2" key="1">
    <citation type="submission" date="2019-12" db="UniProtKB">
        <authorList>
            <consortium name="WormBaseParasite"/>
        </authorList>
    </citation>
    <scope>IDENTIFICATION</scope>
</reference>
<keyword evidence="1" id="KW-1185">Reference proteome</keyword>
<name>A0A5S6QWS9_TRIMR</name>
<protein>
    <submittedName>
        <fullName evidence="2">Uncharacterized protein</fullName>
    </submittedName>
</protein>
<dbReference type="AlphaFoldDB" id="A0A5S6QWS9"/>
<evidence type="ECO:0000313" key="1">
    <source>
        <dbReference type="Proteomes" id="UP000046395"/>
    </source>
</evidence>
<sequence>MYRKNLVRCYGMLWSVCQIGLFVKLENPTDKLLVLSTCQLRPWLLITIAITVRRKQCSGILPPPCARCRNGATVAFSFDYPSWQRSAFAFNERLRRGPVSQLPWPRPLVVTSFGKVINESGARRFKG</sequence>
<dbReference type="Proteomes" id="UP000046395">
    <property type="component" value="Unassembled WGS sequence"/>
</dbReference>
<dbReference type="WBParaSite" id="TMUE_3000011352.1">
    <property type="protein sequence ID" value="TMUE_3000011352.1"/>
    <property type="gene ID" value="WBGene00292145"/>
</dbReference>
<organism evidence="1 2">
    <name type="scientific">Trichuris muris</name>
    <name type="common">Mouse whipworm</name>
    <dbReference type="NCBI Taxonomy" id="70415"/>
    <lineage>
        <taxon>Eukaryota</taxon>
        <taxon>Metazoa</taxon>
        <taxon>Ecdysozoa</taxon>
        <taxon>Nematoda</taxon>
        <taxon>Enoplea</taxon>
        <taxon>Dorylaimia</taxon>
        <taxon>Trichinellida</taxon>
        <taxon>Trichuridae</taxon>
        <taxon>Trichuris</taxon>
    </lineage>
</organism>
<accession>A0A5S6QWS9</accession>
<evidence type="ECO:0000313" key="2">
    <source>
        <dbReference type="WBParaSite" id="TMUE_3000011352.1"/>
    </source>
</evidence>
<proteinExistence type="predicted"/>